<dbReference type="GO" id="GO:0003677">
    <property type="term" value="F:DNA binding"/>
    <property type="evidence" value="ECO:0007669"/>
    <property type="project" value="UniProtKB-UniRule"/>
</dbReference>
<evidence type="ECO:0000259" key="6">
    <source>
        <dbReference type="PROSITE" id="PS51900"/>
    </source>
</evidence>
<evidence type="ECO:0000256" key="1">
    <source>
        <dbReference type="ARBA" id="ARBA00023125"/>
    </source>
</evidence>
<reference evidence="7" key="2">
    <citation type="journal article" date="2012" name="PLoS ONE">
        <title>A Deeply Branching Thermophilic Bacterium with an Ancient Acetyl-CoA Pathway Dominates a Subsurface Ecosystem.</title>
        <authorList>
            <person name="Takami H."/>
            <person name="Noguchi H."/>
            <person name="Takaki Y."/>
            <person name="Uchiyama I."/>
            <person name="Toyoda A."/>
            <person name="Nishi S."/>
            <person name="Chee G.-J."/>
            <person name="Arai W."/>
            <person name="Nunoura T."/>
            <person name="Itoh T."/>
            <person name="Hattori M."/>
            <person name="Takai K."/>
        </authorList>
    </citation>
    <scope>NUCLEOTIDE SEQUENCE</scope>
</reference>
<dbReference type="InterPro" id="IPR013762">
    <property type="entry name" value="Integrase-like_cat_sf"/>
</dbReference>
<keyword evidence="1 3" id="KW-0238">DNA-binding</keyword>
<feature type="domain" description="Tyr recombinase" evidence="5">
    <location>
        <begin position="129"/>
        <end position="317"/>
    </location>
</feature>
<accession>H5SFM9</accession>
<feature type="region of interest" description="Disordered" evidence="4">
    <location>
        <begin position="1"/>
        <end position="20"/>
    </location>
</feature>
<dbReference type="Pfam" id="PF00589">
    <property type="entry name" value="Phage_integrase"/>
    <property type="match status" value="1"/>
</dbReference>
<proteinExistence type="predicted"/>
<organism evidence="7">
    <name type="scientific">uncultured Chloroflexota bacterium</name>
    <dbReference type="NCBI Taxonomy" id="166587"/>
    <lineage>
        <taxon>Bacteria</taxon>
        <taxon>Bacillati</taxon>
        <taxon>Chloroflexota</taxon>
        <taxon>environmental samples</taxon>
    </lineage>
</organism>
<evidence type="ECO:0000256" key="4">
    <source>
        <dbReference type="SAM" id="MobiDB-lite"/>
    </source>
</evidence>
<sequence length="336" mass="38813">MKKQPITTANPGSPEQQEGAMRQQIEHFLSTLQRSPRTIATYRNALEQFLRIVGEDAELNTETYIRFLKAIQEKSPATQVVYRTAVMRFYAFSRSGNWIELKEAIEHYSRRQGKRIVRFDRDAIEKIITNYEQMLPDPQAGALARLTLLRDRAFILTLADTGLRISEACALRRGDLDWKEQRAVIIGKGDKQAVVRFSNRALEALRLYLRERDAHYPPARMPLASQPLFARHDIRASKRIRPITSGAMWKAIKGRMAEIGVDPRQVRIHDFRHYFVTITYLAKGNLKLSQELARHESITTTSRYAHFSGELDAAYDEIFNQKRPASEQTQEELPQQ</sequence>
<dbReference type="InterPro" id="IPR002104">
    <property type="entry name" value="Integrase_catalytic"/>
</dbReference>
<dbReference type="EMBL" id="AP011705">
    <property type="protein sequence ID" value="BAL54965.1"/>
    <property type="molecule type" value="Genomic_DNA"/>
</dbReference>
<evidence type="ECO:0000313" key="7">
    <source>
        <dbReference type="EMBL" id="BAL54965.1"/>
    </source>
</evidence>
<dbReference type="PANTHER" id="PTHR30349:SF81">
    <property type="entry name" value="TYROSINE RECOMBINASE XERC"/>
    <property type="match status" value="1"/>
</dbReference>
<dbReference type="Gene3D" id="1.10.150.130">
    <property type="match status" value="1"/>
</dbReference>
<dbReference type="PROSITE" id="PS51900">
    <property type="entry name" value="CB"/>
    <property type="match status" value="1"/>
</dbReference>
<feature type="domain" description="Core-binding (CB)" evidence="6">
    <location>
        <begin position="19"/>
        <end position="94"/>
    </location>
</feature>
<protein>
    <submittedName>
        <fullName evidence="7">Tyrosine recombinase XerC</fullName>
    </submittedName>
</protein>
<dbReference type="InterPro" id="IPR011010">
    <property type="entry name" value="DNA_brk_join_enz"/>
</dbReference>
<evidence type="ECO:0000259" key="5">
    <source>
        <dbReference type="PROSITE" id="PS51898"/>
    </source>
</evidence>
<evidence type="ECO:0000256" key="3">
    <source>
        <dbReference type="PROSITE-ProRule" id="PRU01248"/>
    </source>
</evidence>
<keyword evidence="2" id="KW-0233">DNA recombination</keyword>
<dbReference type="AlphaFoldDB" id="H5SFM9"/>
<dbReference type="GO" id="GO:0015074">
    <property type="term" value="P:DNA integration"/>
    <property type="evidence" value="ECO:0007669"/>
    <property type="project" value="InterPro"/>
</dbReference>
<dbReference type="SUPFAM" id="SSF56349">
    <property type="entry name" value="DNA breaking-rejoining enzymes"/>
    <property type="match status" value="1"/>
</dbReference>
<dbReference type="Gene3D" id="1.10.443.10">
    <property type="entry name" value="Intergrase catalytic core"/>
    <property type="match status" value="1"/>
</dbReference>
<dbReference type="PROSITE" id="PS51898">
    <property type="entry name" value="TYR_RECOMBINASE"/>
    <property type="match status" value="1"/>
</dbReference>
<gene>
    <name evidence="7" type="ORF">HGMM_F22C05C11</name>
</gene>
<dbReference type="InterPro" id="IPR044068">
    <property type="entry name" value="CB"/>
</dbReference>
<dbReference type="PANTHER" id="PTHR30349">
    <property type="entry name" value="PHAGE INTEGRASE-RELATED"/>
    <property type="match status" value="1"/>
</dbReference>
<feature type="compositionally biased region" description="Polar residues" evidence="4">
    <location>
        <begin position="1"/>
        <end position="16"/>
    </location>
</feature>
<evidence type="ECO:0000256" key="2">
    <source>
        <dbReference type="ARBA" id="ARBA00023172"/>
    </source>
</evidence>
<dbReference type="InterPro" id="IPR010998">
    <property type="entry name" value="Integrase_recombinase_N"/>
</dbReference>
<reference evidence="7" key="1">
    <citation type="journal article" date="2005" name="Environ. Microbiol.">
        <title>Genetic and functional properties of uncultivated thermophilic crenarchaeotes from a subsurface gold mine as revealed by analysis of genome fragments.</title>
        <authorList>
            <person name="Nunoura T."/>
            <person name="Hirayama H."/>
            <person name="Takami H."/>
            <person name="Oida H."/>
            <person name="Nishi S."/>
            <person name="Shimamura S."/>
            <person name="Suzuki Y."/>
            <person name="Inagaki F."/>
            <person name="Takai K."/>
            <person name="Nealson K.H."/>
            <person name="Horikoshi K."/>
        </authorList>
    </citation>
    <scope>NUCLEOTIDE SEQUENCE</scope>
</reference>
<dbReference type="InterPro" id="IPR050090">
    <property type="entry name" value="Tyrosine_recombinase_XerCD"/>
</dbReference>
<dbReference type="GO" id="GO:0006310">
    <property type="term" value="P:DNA recombination"/>
    <property type="evidence" value="ECO:0007669"/>
    <property type="project" value="UniProtKB-KW"/>
</dbReference>
<name>H5SFM9_9CHLR</name>